<evidence type="ECO:0000256" key="2">
    <source>
        <dbReference type="ARBA" id="ARBA00006330"/>
    </source>
</evidence>
<dbReference type="Pfam" id="PF02358">
    <property type="entry name" value="Trehalose_PPase"/>
    <property type="match status" value="1"/>
</dbReference>
<evidence type="ECO:0000313" key="5">
    <source>
        <dbReference type="Proteomes" id="UP001276659"/>
    </source>
</evidence>
<accession>A0AAE0DL31</accession>
<proteinExistence type="inferred from homology"/>
<dbReference type="InterPro" id="IPR006379">
    <property type="entry name" value="HAD-SF_hydro_IIB"/>
</dbReference>
<gene>
    <name evidence="4" type="ORF">OEA41_006589</name>
</gene>
<reference evidence="4" key="1">
    <citation type="submission" date="2022-11" db="EMBL/GenBank/DDBJ databases">
        <title>Chromosomal genome sequence assembly and mating type (MAT) locus characterization of the leprose asexual lichenized fungus Lepraria neglecta (Nyl.) Erichsen.</title>
        <authorList>
            <person name="Allen J.L."/>
            <person name="Pfeffer B."/>
        </authorList>
    </citation>
    <scope>NUCLEOTIDE SEQUENCE</scope>
    <source>
        <strain evidence="4">Allen 5258</strain>
    </source>
</reference>
<dbReference type="Gene3D" id="3.30.70.1020">
    <property type="entry name" value="Trehalose-6-phosphate phosphatase related protein, domain 2"/>
    <property type="match status" value="1"/>
</dbReference>
<organism evidence="4 5">
    <name type="scientific">Lepraria neglecta</name>
    <dbReference type="NCBI Taxonomy" id="209136"/>
    <lineage>
        <taxon>Eukaryota</taxon>
        <taxon>Fungi</taxon>
        <taxon>Dikarya</taxon>
        <taxon>Ascomycota</taxon>
        <taxon>Pezizomycotina</taxon>
        <taxon>Lecanoromycetes</taxon>
        <taxon>OSLEUM clade</taxon>
        <taxon>Lecanoromycetidae</taxon>
        <taxon>Lecanorales</taxon>
        <taxon>Lecanorineae</taxon>
        <taxon>Stereocaulaceae</taxon>
        <taxon>Lepraria</taxon>
    </lineage>
</organism>
<dbReference type="GO" id="GO:0005829">
    <property type="term" value="C:cytosol"/>
    <property type="evidence" value="ECO:0007669"/>
    <property type="project" value="TreeGrafter"/>
</dbReference>
<dbReference type="AlphaFoldDB" id="A0AAE0DL31"/>
<comment type="function">
    <text evidence="3">Removes the phosphate from trehalose 6-phosphate to produce free trehalose.</text>
</comment>
<dbReference type="PANTHER" id="PTHR10788">
    <property type="entry name" value="TREHALOSE-6-PHOSPHATE SYNTHASE"/>
    <property type="match status" value="1"/>
</dbReference>
<dbReference type="EMBL" id="JASNWA010000007">
    <property type="protein sequence ID" value="KAK3173260.1"/>
    <property type="molecule type" value="Genomic_DNA"/>
</dbReference>
<dbReference type="Proteomes" id="UP001276659">
    <property type="component" value="Unassembled WGS sequence"/>
</dbReference>
<keyword evidence="5" id="KW-1185">Reference proteome</keyword>
<comment type="catalytic activity">
    <reaction evidence="3">
        <text>alpha,alpha-trehalose 6-phosphate + H2O = alpha,alpha-trehalose + phosphate</text>
        <dbReference type="Rhea" id="RHEA:23420"/>
        <dbReference type="ChEBI" id="CHEBI:15377"/>
        <dbReference type="ChEBI" id="CHEBI:16551"/>
        <dbReference type="ChEBI" id="CHEBI:43474"/>
        <dbReference type="ChEBI" id="CHEBI:58429"/>
        <dbReference type="EC" id="3.1.3.12"/>
    </reaction>
</comment>
<dbReference type="SUPFAM" id="SSF56784">
    <property type="entry name" value="HAD-like"/>
    <property type="match status" value="1"/>
</dbReference>
<comment type="similarity">
    <text evidence="3">Belongs to the trehalose phosphatase family.</text>
</comment>
<protein>
    <recommendedName>
        <fullName evidence="3">Trehalose 6-phosphate phosphatase</fullName>
        <ecNumber evidence="3">3.1.3.12</ecNumber>
    </recommendedName>
</protein>
<keyword evidence="3" id="KW-0378">Hydrolase</keyword>
<dbReference type="Gene3D" id="3.40.50.1000">
    <property type="entry name" value="HAD superfamily/HAD-like"/>
    <property type="match status" value="1"/>
</dbReference>
<name>A0AAE0DL31_9LECA</name>
<comment type="similarity">
    <text evidence="1">In the N-terminal section; belongs to the glycosyltransferase 20 family.</text>
</comment>
<dbReference type="InterPro" id="IPR001830">
    <property type="entry name" value="Glyco_trans_20"/>
</dbReference>
<dbReference type="InterPro" id="IPR003337">
    <property type="entry name" value="Trehalose_PPase"/>
</dbReference>
<comment type="cofactor">
    <cofactor evidence="3">
        <name>a divalent metal cation</name>
        <dbReference type="ChEBI" id="CHEBI:60240"/>
    </cofactor>
</comment>
<dbReference type="InterPro" id="IPR036412">
    <property type="entry name" value="HAD-like_sf"/>
</dbReference>
<dbReference type="InterPro" id="IPR023214">
    <property type="entry name" value="HAD_sf"/>
</dbReference>
<sequence>MGVKPLEDADILRFYRPASKRLLLFDYDGTLTDIVQDPSQALLGEPVLEVIQELASNPKNHVWIISGRDRDFLGKEFGHMRLGLVAEHGAFMRYPGSKDWLNKCESADMNWKEHVESKMMDYVGTAPGSFIERKAAALVYLKEKFWFSDYGMSTDKLRKSLEKTIPIRWPVDITSGKCIVEARLRFIHKGQIVRQLAQEIKPDFELCAGDDLTDEDMFRALHASDMPQTNVFTVIVGGHGSDTYAQWCLTEPVDVIGNVFMLQQADRSGGVEGKGALLNNGKPRGSKWLPVSRSALIRANP</sequence>
<comment type="caution">
    <text evidence="4">The sequence shown here is derived from an EMBL/GenBank/DDBJ whole genome shotgun (WGS) entry which is preliminary data.</text>
</comment>
<evidence type="ECO:0000313" key="4">
    <source>
        <dbReference type="EMBL" id="KAK3173260.1"/>
    </source>
</evidence>
<dbReference type="GO" id="GO:0005992">
    <property type="term" value="P:trehalose biosynthetic process"/>
    <property type="evidence" value="ECO:0007669"/>
    <property type="project" value="InterPro"/>
</dbReference>
<dbReference type="NCBIfam" id="TIGR01484">
    <property type="entry name" value="HAD-SF-IIB"/>
    <property type="match status" value="1"/>
</dbReference>
<comment type="pathway">
    <text evidence="3">Glycan biosynthesis; trehalose biosynthesis.</text>
</comment>
<comment type="similarity">
    <text evidence="2">In the C-terminal section; belongs to the trehalose phosphatase family.</text>
</comment>
<dbReference type="PANTHER" id="PTHR10788:SF106">
    <property type="entry name" value="BCDNA.GH08860"/>
    <property type="match status" value="1"/>
</dbReference>
<dbReference type="NCBIfam" id="TIGR00685">
    <property type="entry name" value="T6PP"/>
    <property type="match status" value="1"/>
</dbReference>
<evidence type="ECO:0000256" key="1">
    <source>
        <dbReference type="ARBA" id="ARBA00005409"/>
    </source>
</evidence>
<dbReference type="EC" id="3.1.3.12" evidence="3"/>
<dbReference type="CDD" id="cd01627">
    <property type="entry name" value="HAD_TPP"/>
    <property type="match status" value="1"/>
</dbReference>
<dbReference type="GO" id="GO:0004805">
    <property type="term" value="F:trehalose-phosphatase activity"/>
    <property type="evidence" value="ECO:0007669"/>
    <property type="project" value="UniProtKB-EC"/>
</dbReference>
<dbReference type="GO" id="GO:0003825">
    <property type="term" value="F:alpha,alpha-trehalose-phosphate synthase (UDP-forming) activity"/>
    <property type="evidence" value="ECO:0007669"/>
    <property type="project" value="TreeGrafter"/>
</dbReference>
<evidence type="ECO:0000256" key="3">
    <source>
        <dbReference type="RuleBase" id="RU361117"/>
    </source>
</evidence>